<dbReference type="GO" id="GO:0017057">
    <property type="term" value="F:6-phosphogluconolactonase activity"/>
    <property type="evidence" value="ECO:0007669"/>
    <property type="project" value="UniProtKB-EC"/>
</dbReference>
<dbReference type="PANTHER" id="PTHR30344:SF1">
    <property type="entry name" value="6-PHOSPHOGLUCONOLACTONASE"/>
    <property type="match status" value="1"/>
</dbReference>
<evidence type="ECO:0000313" key="2">
    <source>
        <dbReference type="EMBL" id="MDQ0165106.1"/>
    </source>
</evidence>
<dbReference type="InterPro" id="IPR050282">
    <property type="entry name" value="Cycloisomerase_2"/>
</dbReference>
<dbReference type="InterPro" id="IPR015943">
    <property type="entry name" value="WD40/YVTN_repeat-like_dom_sf"/>
</dbReference>
<dbReference type="RefSeq" id="WP_307391720.1">
    <property type="nucleotide sequence ID" value="NZ_BAAADK010000010.1"/>
</dbReference>
<dbReference type="EC" id="3.1.1.31" evidence="2"/>
<dbReference type="SUPFAM" id="SSF51004">
    <property type="entry name" value="C-terminal (heme d1) domain of cytochrome cd1-nitrite reductase"/>
    <property type="match status" value="1"/>
</dbReference>
<dbReference type="Proteomes" id="UP001235840">
    <property type="component" value="Unassembled WGS sequence"/>
</dbReference>
<keyword evidence="2" id="KW-0378">Hydrolase</keyword>
<reference evidence="2 3" key="1">
    <citation type="submission" date="2023-07" db="EMBL/GenBank/DDBJ databases">
        <title>Genomic Encyclopedia of Type Strains, Phase IV (KMG-IV): sequencing the most valuable type-strain genomes for metagenomic binning, comparative biology and taxonomic classification.</title>
        <authorList>
            <person name="Goeker M."/>
        </authorList>
    </citation>
    <scope>NUCLEOTIDE SEQUENCE [LARGE SCALE GENOMIC DNA]</scope>
    <source>
        <strain evidence="2 3">DSM 12751</strain>
    </source>
</reference>
<protein>
    <submittedName>
        <fullName evidence="2">6-phosphogluconolactonase</fullName>
        <ecNumber evidence="2">3.1.1.31</ecNumber>
    </submittedName>
</protein>
<dbReference type="Gene3D" id="2.130.10.10">
    <property type="entry name" value="YVTN repeat-like/Quinoprotein amine dehydrogenase"/>
    <property type="match status" value="1"/>
</dbReference>
<dbReference type="InterPro" id="IPR011048">
    <property type="entry name" value="Haem_d1_sf"/>
</dbReference>
<gene>
    <name evidence="2" type="ORF">J2S11_001006</name>
</gene>
<keyword evidence="3" id="KW-1185">Reference proteome</keyword>
<evidence type="ECO:0000313" key="3">
    <source>
        <dbReference type="Proteomes" id="UP001235840"/>
    </source>
</evidence>
<proteinExistence type="inferred from homology"/>
<dbReference type="EMBL" id="JAUSTY010000003">
    <property type="protein sequence ID" value="MDQ0165106.1"/>
    <property type="molecule type" value="Genomic_DNA"/>
</dbReference>
<organism evidence="2 3">
    <name type="scientific">Caldalkalibacillus horti</name>
    <dbReference type="NCBI Taxonomy" id="77523"/>
    <lineage>
        <taxon>Bacteria</taxon>
        <taxon>Bacillati</taxon>
        <taxon>Bacillota</taxon>
        <taxon>Bacilli</taxon>
        <taxon>Bacillales</taxon>
        <taxon>Bacillaceae</taxon>
        <taxon>Caldalkalibacillus</taxon>
    </lineage>
</organism>
<sequence>MTTKQKLTLFIGSYSEVGSESVHTYSMDEESGKLTKLGVLQGLKNPTFLNLDTQQQKLYTFSEGISPDGERTTEAVALEYSPETLKLSETSRSLGRAGSSCHIQRDRSSRYLVLSSYNGGSVSLVALTEEGEIGEWLDVQKHEGHGVNLDRQEGPHPHSAQFSPDGKYIYVPDLGIDRIKIYTIDSSQQKLIPHGEVSLRPGAGPRHMTFHPNSAFAYVINELDSTVTAFTYDQATGSLEEISTVPTLPTAWQGENICAEVAISEDGRYLYGSNRGHDSLVVFKIMTDGKLTYVEHVSVEGAHPRHFALAPGGKFLVAANRDTNNLAVFRIDPTTGKLQFTGESESVSKPVCVVPAYL</sequence>
<name>A0ABT9VVT4_9BACI</name>
<dbReference type="PANTHER" id="PTHR30344">
    <property type="entry name" value="6-PHOSPHOGLUCONOLACTONASE-RELATED"/>
    <property type="match status" value="1"/>
</dbReference>
<evidence type="ECO:0000256" key="1">
    <source>
        <dbReference type="ARBA" id="ARBA00005564"/>
    </source>
</evidence>
<dbReference type="InterPro" id="IPR019405">
    <property type="entry name" value="Lactonase_7-beta_prop"/>
</dbReference>
<comment type="similarity">
    <text evidence="1">Belongs to the cycloisomerase 2 family.</text>
</comment>
<accession>A0ABT9VVT4</accession>
<dbReference type="Pfam" id="PF10282">
    <property type="entry name" value="Lactonase"/>
    <property type="match status" value="1"/>
</dbReference>
<comment type="caution">
    <text evidence="2">The sequence shown here is derived from an EMBL/GenBank/DDBJ whole genome shotgun (WGS) entry which is preliminary data.</text>
</comment>